<dbReference type="KEGG" id="tnl:113496251"/>
<gene>
    <name evidence="3" type="primary">LOC113496251</name>
</gene>
<name>A0A7E5VS98_TRINI</name>
<proteinExistence type="predicted"/>
<protein>
    <submittedName>
        <fullName evidence="3">Cuticle protein 38-like</fullName>
    </submittedName>
</protein>
<dbReference type="RefSeq" id="XP_026731228.1">
    <property type="nucleotide sequence ID" value="XM_026875427.1"/>
</dbReference>
<dbReference type="InParanoid" id="A0A7E5VS98"/>
<feature type="signal peptide" evidence="1">
    <location>
        <begin position="1"/>
        <end position="16"/>
    </location>
</feature>
<keyword evidence="2" id="KW-1185">Reference proteome</keyword>
<sequence length="213" mass="21061">MNSLVVFLSVVALVAGKPSGLLHGGAVAYSAPAVLATAGIAPAIVSPTVYSAPAIAAIAPAAVSSQSRIDIKSTPAITSTVVSAPIAYGAYSAPVYASAVAPAYLKTAFAAPALASYAAIPAAAAIAAPAAPTVPLDTPEVAAARAAHFEAKALAEHSIHKRSAPYNHLATPLITSYAAAQVVPALHAAPLAYSAPIAYSTPLITKTYGGLAW</sequence>
<keyword evidence="1" id="KW-0732">Signal</keyword>
<evidence type="ECO:0000256" key="1">
    <source>
        <dbReference type="SAM" id="SignalP"/>
    </source>
</evidence>
<reference evidence="3" key="1">
    <citation type="submission" date="2025-08" db="UniProtKB">
        <authorList>
            <consortium name="RefSeq"/>
        </authorList>
    </citation>
    <scope>IDENTIFICATION</scope>
</reference>
<feature type="chain" id="PRO_5028910648" evidence="1">
    <location>
        <begin position="17"/>
        <end position="213"/>
    </location>
</feature>
<dbReference type="Proteomes" id="UP000322000">
    <property type="component" value="Chromosome 1"/>
</dbReference>
<organism evidence="2 3">
    <name type="scientific">Trichoplusia ni</name>
    <name type="common">Cabbage looper</name>
    <dbReference type="NCBI Taxonomy" id="7111"/>
    <lineage>
        <taxon>Eukaryota</taxon>
        <taxon>Metazoa</taxon>
        <taxon>Ecdysozoa</taxon>
        <taxon>Arthropoda</taxon>
        <taxon>Hexapoda</taxon>
        <taxon>Insecta</taxon>
        <taxon>Pterygota</taxon>
        <taxon>Neoptera</taxon>
        <taxon>Endopterygota</taxon>
        <taxon>Lepidoptera</taxon>
        <taxon>Glossata</taxon>
        <taxon>Ditrysia</taxon>
        <taxon>Noctuoidea</taxon>
        <taxon>Noctuidae</taxon>
        <taxon>Plusiinae</taxon>
        <taxon>Trichoplusia</taxon>
    </lineage>
</organism>
<dbReference type="GeneID" id="113496251"/>
<evidence type="ECO:0000313" key="3">
    <source>
        <dbReference type="RefSeq" id="XP_026731228.1"/>
    </source>
</evidence>
<dbReference type="OrthoDB" id="7493608at2759"/>
<evidence type="ECO:0000313" key="2">
    <source>
        <dbReference type="Proteomes" id="UP000322000"/>
    </source>
</evidence>
<dbReference type="AlphaFoldDB" id="A0A7E5VS98"/>
<accession>A0A7E5VS98</accession>